<reference evidence="1 2" key="1">
    <citation type="journal article" date="2015" name="Genome Biol. Evol.">
        <title>Characterization of Three Mycobacterium spp. with Potential Use in Bioremediation by Genome Sequencing and Comparative Genomics.</title>
        <authorList>
            <person name="Das S."/>
            <person name="Pettersson B.M."/>
            <person name="Behra P.R."/>
            <person name="Ramesh M."/>
            <person name="Dasgupta S."/>
            <person name="Bhattacharya A."/>
            <person name="Kirsebom L.A."/>
        </authorList>
    </citation>
    <scope>NUCLEOTIDE SEQUENCE [LARGE SCALE GENOMIC DNA]</scope>
    <source>
        <strain evidence="1 2">DSM 43826</strain>
    </source>
</reference>
<protein>
    <submittedName>
        <fullName evidence="1">Uncharacterized protein</fullName>
    </submittedName>
</protein>
<proteinExistence type="predicted"/>
<gene>
    <name evidence="1" type="ORF">MCHLDSM_04047</name>
</gene>
<evidence type="ECO:0000313" key="1">
    <source>
        <dbReference type="EMBL" id="KMO72152.1"/>
    </source>
</evidence>
<comment type="caution">
    <text evidence="1">The sequence shown here is derived from an EMBL/GenBank/DDBJ whole genome shotgun (WGS) entry which is preliminary data.</text>
</comment>
<keyword evidence="2" id="KW-1185">Reference proteome</keyword>
<evidence type="ECO:0000313" key="2">
    <source>
        <dbReference type="Proteomes" id="UP000036513"/>
    </source>
</evidence>
<accession>A0A0J6VRP7</accession>
<organism evidence="1 2">
    <name type="scientific">Mycolicibacterium chlorophenolicum</name>
    <dbReference type="NCBI Taxonomy" id="37916"/>
    <lineage>
        <taxon>Bacteria</taxon>
        <taxon>Bacillati</taxon>
        <taxon>Actinomycetota</taxon>
        <taxon>Actinomycetes</taxon>
        <taxon>Mycobacteriales</taxon>
        <taxon>Mycobacteriaceae</taxon>
        <taxon>Mycolicibacterium</taxon>
    </lineage>
</organism>
<dbReference type="AlphaFoldDB" id="A0A0J6VRP7"/>
<dbReference type="Proteomes" id="UP000036513">
    <property type="component" value="Unassembled WGS sequence"/>
</dbReference>
<dbReference type="RefSeq" id="WP_060937709.1">
    <property type="nucleotide sequence ID" value="NZ_JYNL01000046.1"/>
</dbReference>
<name>A0A0J6VRP7_9MYCO</name>
<sequence>MSITPTPPLRPDCGPSSPDQVIAHVHSDGRMAITLTEGTSLQVPNLDEWQLLGRVQMRNDMPSELKINVVAYHRHTGRLARFYMIRPKHPDGLDPLDYSSDPDDLPGYADWKQKWDQENATVRYETDKPLWDLLSRLPEITDVFIGTVDDLHNSNEKNA</sequence>
<dbReference type="EMBL" id="JYNL01000046">
    <property type="protein sequence ID" value="KMO72152.1"/>
    <property type="molecule type" value="Genomic_DNA"/>
</dbReference>
<dbReference type="PATRIC" id="fig|37916.4.peg.4017"/>